<evidence type="ECO:0000256" key="1">
    <source>
        <dbReference type="ARBA" id="ARBA00004726"/>
    </source>
</evidence>
<evidence type="ECO:0000256" key="3">
    <source>
        <dbReference type="ARBA" id="ARBA00022630"/>
    </source>
</evidence>
<dbReference type="EC" id="2.7.7.2" evidence="14"/>
<evidence type="ECO:0000256" key="10">
    <source>
        <dbReference type="ARBA" id="ARBA00022840"/>
    </source>
</evidence>
<dbReference type="NCBIfam" id="TIGR00083">
    <property type="entry name" value="ribF"/>
    <property type="match status" value="1"/>
</dbReference>
<dbReference type="GO" id="GO:0003919">
    <property type="term" value="F:FMN adenylyltransferase activity"/>
    <property type="evidence" value="ECO:0007669"/>
    <property type="project" value="UniProtKB-EC"/>
</dbReference>
<accession>A0ABV5VK34</accession>
<dbReference type="Gene3D" id="3.40.50.620">
    <property type="entry name" value="HUPs"/>
    <property type="match status" value="1"/>
</dbReference>
<dbReference type="SMART" id="SM00904">
    <property type="entry name" value="Flavokinase"/>
    <property type="match status" value="1"/>
</dbReference>
<comment type="caution">
    <text evidence="16">The sequence shown here is derived from an EMBL/GenBank/DDBJ whole genome shotgun (WGS) entry which is preliminary data.</text>
</comment>
<keyword evidence="11" id="KW-0511">Multifunctional enzyme</keyword>
<dbReference type="InterPro" id="IPR023465">
    <property type="entry name" value="Riboflavin_kinase_dom_sf"/>
</dbReference>
<keyword evidence="3 14" id="KW-0285">Flavoprotein</keyword>
<dbReference type="InterPro" id="IPR015864">
    <property type="entry name" value="FAD_synthase"/>
</dbReference>
<keyword evidence="4 14" id="KW-0288">FMN</keyword>
<dbReference type="Pfam" id="PF01687">
    <property type="entry name" value="Flavokinase"/>
    <property type="match status" value="1"/>
</dbReference>
<evidence type="ECO:0000256" key="9">
    <source>
        <dbReference type="ARBA" id="ARBA00022827"/>
    </source>
</evidence>
<comment type="pathway">
    <text evidence="2 14">Cofactor biosynthesis; FMN biosynthesis; FMN from riboflavin (ATP route): step 1/1.</text>
</comment>
<comment type="catalytic activity">
    <reaction evidence="12 14">
        <text>riboflavin + ATP = FMN + ADP + H(+)</text>
        <dbReference type="Rhea" id="RHEA:14357"/>
        <dbReference type="ChEBI" id="CHEBI:15378"/>
        <dbReference type="ChEBI" id="CHEBI:30616"/>
        <dbReference type="ChEBI" id="CHEBI:57986"/>
        <dbReference type="ChEBI" id="CHEBI:58210"/>
        <dbReference type="ChEBI" id="CHEBI:456216"/>
        <dbReference type="EC" id="2.7.1.26"/>
    </reaction>
</comment>
<proteinExistence type="inferred from homology"/>
<evidence type="ECO:0000256" key="2">
    <source>
        <dbReference type="ARBA" id="ARBA00005201"/>
    </source>
</evidence>
<evidence type="ECO:0000313" key="17">
    <source>
        <dbReference type="Proteomes" id="UP001589703"/>
    </source>
</evidence>
<evidence type="ECO:0000256" key="14">
    <source>
        <dbReference type="PIRNR" id="PIRNR004491"/>
    </source>
</evidence>
<evidence type="ECO:0000256" key="6">
    <source>
        <dbReference type="ARBA" id="ARBA00022695"/>
    </source>
</evidence>
<organism evidence="16 17">
    <name type="scientific">Streptomyces thermocoprophilus</name>
    <dbReference type="NCBI Taxonomy" id="78356"/>
    <lineage>
        <taxon>Bacteria</taxon>
        <taxon>Bacillati</taxon>
        <taxon>Actinomycetota</taxon>
        <taxon>Actinomycetes</taxon>
        <taxon>Kitasatosporales</taxon>
        <taxon>Streptomycetaceae</taxon>
        <taxon>Streptomyces</taxon>
    </lineage>
</organism>
<evidence type="ECO:0000256" key="13">
    <source>
        <dbReference type="ARBA" id="ARBA00049494"/>
    </source>
</evidence>
<dbReference type="PANTHER" id="PTHR22749:SF6">
    <property type="entry name" value="RIBOFLAVIN KINASE"/>
    <property type="match status" value="1"/>
</dbReference>
<dbReference type="CDD" id="cd02064">
    <property type="entry name" value="FAD_synthetase_N"/>
    <property type="match status" value="1"/>
</dbReference>
<feature type="domain" description="Riboflavin kinase" evidence="15">
    <location>
        <begin position="187"/>
        <end position="312"/>
    </location>
</feature>
<keyword evidence="6 14" id="KW-0548">Nucleotidyltransferase</keyword>
<keyword evidence="7 14" id="KW-0547">Nucleotide-binding</keyword>
<dbReference type="InterPro" id="IPR014729">
    <property type="entry name" value="Rossmann-like_a/b/a_fold"/>
</dbReference>
<dbReference type="GO" id="GO:0008531">
    <property type="term" value="F:riboflavin kinase activity"/>
    <property type="evidence" value="ECO:0007669"/>
    <property type="project" value="UniProtKB-EC"/>
</dbReference>
<name>A0ABV5VK34_9ACTN</name>
<dbReference type="EMBL" id="JBHMAR010000042">
    <property type="protein sequence ID" value="MFB9738187.1"/>
    <property type="molecule type" value="Genomic_DNA"/>
</dbReference>
<evidence type="ECO:0000313" key="16">
    <source>
        <dbReference type="EMBL" id="MFB9738187.1"/>
    </source>
</evidence>
<dbReference type="Proteomes" id="UP001589703">
    <property type="component" value="Unassembled WGS sequence"/>
</dbReference>
<evidence type="ECO:0000256" key="12">
    <source>
        <dbReference type="ARBA" id="ARBA00047880"/>
    </source>
</evidence>
<evidence type="ECO:0000256" key="7">
    <source>
        <dbReference type="ARBA" id="ARBA00022741"/>
    </source>
</evidence>
<reference evidence="16 17" key="1">
    <citation type="submission" date="2024-09" db="EMBL/GenBank/DDBJ databases">
        <authorList>
            <person name="Sun Q."/>
            <person name="Mori K."/>
        </authorList>
    </citation>
    <scope>NUCLEOTIDE SEQUENCE [LARGE SCALE GENOMIC DNA]</scope>
    <source>
        <strain evidence="16 17">JCM 10918</strain>
    </source>
</reference>
<evidence type="ECO:0000256" key="5">
    <source>
        <dbReference type="ARBA" id="ARBA00022679"/>
    </source>
</evidence>
<keyword evidence="8 14" id="KW-0418">Kinase</keyword>
<evidence type="ECO:0000256" key="8">
    <source>
        <dbReference type="ARBA" id="ARBA00022777"/>
    </source>
</evidence>
<dbReference type="Gene3D" id="2.40.30.30">
    <property type="entry name" value="Riboflavin kinase-like"/>
    <property type="match status" value="1"/>
</dbReference>
<dbReference type="NCBIfam" id="NF004160">
    <property type="entry name" value="PRK05627.1-3"/>
    <property type="match status" value="1"/>
</dbReference>
<keyword evidence="9 14" id="KW-0274">FAD</keyword>
<comment type="pathway">
    <text evidence="1 14">Cofactor biosynthesis; FAD biosynthesis; FAD from FMN: step 1/1.</text>
</comment>
<dbReference type="InterPro" id="IPR002606">
    <property type="entry name" value="Riboflavin_kinase_bac"/>
</dbReference>
<dbReference type="RefSeq" id="WP_383227184.1">
    <property type="nucleotide sequence ID" value="NZ_JBHMAR010000042.1"/>
</dbReference>
<dbReference type="PANTHER" id="PTHR22749">
    <property type="entry name" value="RIBOFLAVIN KINASE/FMN ADENYLYLTRANSFERASE"/>
    <property type="match status" value="1"/>
</dbReference>
<comment type="similarity">
    <text evidence="14">Belongs to the ribF family.</text>
</comment>
<gene>
    <name evidence="16" type="ORF">ACFFRO_24190</name>
</gene>
<keyword evidence="17" id="KW-1185">Reference proteome</keyword>
<protein>
    <recommendedName>
        <fullName evidence="14">Riboflavin biosynthesis protein</fullName>
    </recommendedName>
    <domain>
        <recommendedName>
            <fullName evidence="14">Riboflavin kinase</fullName>
            <ecNumber evidence="14">2.7.1.26</ecNumber>
        </recommendedName>
        <alternativeName>
            <fullName evidence="14">Flavokinase</fullName>
        </alternativeName>
    </domain>
    <domain>
        <recommendedName>
            <fullName evidence="14">FMN adenylyltransferase</fullName>
            <ecNumber evidence="14">2.7.7.2</ecNumber>
        </recommendedName>
        <alternativeName>
            <fullName evidence="14">FAD pyrophosphorylase</fullName>
        </alternativeName>
        <alternativeName>
            <fullName evidence="14">FAD synthase</fullName>
        </alternativeName>
    </domain>
</protein>
<dbReference type="InterPro" id="IPR015865">
    <property type="entry name" value="Riboflavin_kinase_bac/euk"/>
</dbReference>
<keyword evidence="10 14" id="KW-0067">ATP-binding</keyword>
<dbReference type="EC" id="2.7.1.26" evidence="14"/>
<dbReference type="InterPro" id="IPR023468">
    <property type="entry name" value="Riboflavin_kinase"/>
</dbReference>
<dbReference type="PIRSF" id="PIRSF004491">
    <property type="entry name" value="FAD_Synth"/>
    <property type="match status" value="1"/>
</dbReference>
<comment type="catalytic activity">
    <reaction evidence="13 14">
        <text>FMN + ATP + H(+) = FAD + diphosphate</text>
        <dbReference type="Rhea" id="RHEA:17237"/>
        <dbReference type="ChEBI" id="CHEBI:15378"/>
        <dbReference type="ChEBI" id="CHEBI:30616"/>
        <dbReference type="ChEBI" id="CHEBI:33019"/>
        <dbReference type="ChEBI" id="CHEBI:57692"/>
        <dbReference type="ChEBI" id="CHEBI:58210"/>
        <dbReference type="EC" id="2.7.7.2"/>
    </reaction>
</comment>
<dbReference type="Pfam" id="PF06574">
    <property type="entry name" value="FAD_syn"/>
    <property type="match status" value="1"/>
</dbReference>
<sequence>MQRWRGLEDIPQDWGRSVVTIGSYDGVHRGHQLIIRHAVDRGRELGVPTVVVTFDPHPSEVVRPGSHPPLLAPHHRRCELMAELGVDAVLVLPFTAEFSKLSPADFIVKVLVDKLHAKAVVEGPNFRFGHKAAGNVEFLAEQGKVYDFAVEVVDLYLTGAAGGGEPFSSTLTRRLVAEGDVAGAAEILGRPHRVEGVVVRGAQRGRELGFPTANVETLPHTAIPADGVYAGWLHAAGEAMPAAISVGTNPQFDGTERTVEAYAIDRVGLDLYGLHVAVDFLAFVRGQAKFETLDALLEQMAQDVKRCRELVAEADGR</sequence>
<evidence type="ECO:0000256" key="11">
    <source>
        <dbReference type="ARBA" id="ARBA00023268"/>
    </source>
</evidence>
<dbReference type="SUPFAM" id="SSF52374">
    <property type="entry name" value="Nucleotidylyl transferase"/>
    <property type="match status" value="1"/>
</dbReference>
<evidence type="ECO:0000259" key="15">
    <source>
        <dbReference type="SMART" id="SM00904"/>
    </source>
</evidence>
<keyword evidence="5 14" id="KW-0808">Transferase</keyword>
<dbReference type="SUPFAM" id="SSF82114">
    <property type="entry name" value="Riboflavin kinase-like"/>
    <property type="match status" value="1"/>
</dbReference>
<evidence type="ECO:0000256" key="4">
    <source>
        <dbReference type="ARBA" id="ARBA00022643"/>
    </source>
</evidence>